<evidence type="ECO:0000256" key="3">
    <source>
        <dbReference type="ARBA" id="ARBA00022448"/>
    </source>
</evidence>
<keyword evidence="7 17" id="KW-0732">Signal</keyword>
<feature type="short sequence motif" description="TonB C-terminal box" evidence="15">
    <location>
        <begin position="716"/>
        <end position="733"/>
    </location>
</feature>
<keyword evidence="9" id="KW-0406">Ion transport</keyword>
<dbReference type="GO" id="GO:0015344">
    <property type="term" value="F:siderophore uptake transmembrane transporter activity"/>
    <property type="evidence" value="ECO:0007669"/>
    <property type="project" value="TreeGrafter"/>
</dbReference>
<dbReference type="InterPro" id="IPR000531">
    <property type="entry name" value="Beta-barrel_TonB"/>
</dbReference>
<dbReference type="InterPro" id="IPR039426">
    <property type="entry name" value="TonB-dep_rcpt-like"/>
</dbReference>
<evidence type="ECO:0000256" key="17">
    <source>
        <dbReference type="SAM" id="SignalP"/>
    </source>
</evidence>
<evidence type="ECO:0000256" key="8">
    <source>
        <dbReference type="ARBA" id="ARBA00023004"/>
    </source>
</evidence>
<keyword evidence="4 14" id="KW-1134">Transmembrane beta strand</keyword>
<evidence type="ECO:0000256" key="1">
    <source>
        <dbReference type="ARBA" id="ARBA00004571"/>
    </source>
</evidence>
<evidence type="ECO:0000256" key="5">
    <source>
        <dbReference type="ARBA" id="ARBA00022496"/>
    </source>
</evidence>
<dbReference type="GO" id="GO:0015891">
    <property type="term" value="P:siderophore transport"/>
    <property type="evidence" value="ECO:0007669"/>
    <property type="project" value="InterPro"/>
</dbReference>
<evidence type="ECO:0000313" key="20">
    <source>
        <dbReference type="EMBL" id="QHJ00025.1"/>
    </source>
</evidence>
<evidence type="ECO:0000256" key="13">
    <source>
        <dbReference type="ARBA" id="ARBA00023237"/>
    </source>
</evidence>
<dbReference type="Proteomes" id="UP000464787">
    <property type="component" value="Chromosome"/>
</dbReference>
<dbReference type="AlphaFoldDB" id="A0A857J7S7"/>
<evidence type="ECO:0000256" key="16">
    <source>
        <dbReference type="RuleBase" id="RU003357"/>
    </source>
</evidence>
<keyword evidence="6 14" id="KW-0812">Transmembrane</keyword>
<name>A0A857J7S7_9BURK</name>
<dbReference type="PANTHER" id="PTHR32552">
    <property type="entry name" value="FERRICHROME IRON RECEPTOR-RELATED"/>
    <property type="match status" value="1"/>
</dbReference>
<keyword evidence="5" id="KW-0410">Iron transport</keyword>
<evidence type="ECO:0000256" key="12">
    <source>
        <dbReference type="ARBA" id="ARBA00023170"/>
    </source>
</evidence>
<dbReference type="NCBIfam" id="TIGR01783">
    <property type="entry name" value="TonB-siderophor"/>
    <property type="match status" value="1"/>
</dbReference>
<organism evidence="20 21">
    <name type="scientific">Xylophilus rhododendri</name>
    <dbReference type="NCBI Taxonomy" id="2697032"/>
    <lineage>
        <taxon>Bacteria</taxon>
        <taxon>Pseudomonadati</taxon>
        <taxon>Pseudomonadota</taxon>
        <taxon>Betaproteobacteria</taxon>
        <taxon>Burkholderiales</taxon>
        <taxon>Xylophilus</taxon>
    </lineage>
</organism>
<dbReference type="InterPro" id="IPR010917">
    <property type="entry name" value="TonB_rcpt_CS"/>
</dbReference>
<evidence type="ECO:0000259" key="19">
    <source>
        <dbReference type="Pfam" id="PF07715"/>
    </source>
</evidence>
<feature type="chain" id="PRO_5032374423" evidence="17">
    <location>
        <begin position="28"/>
        <end position="733"/>
    </location>
</feature>
<proteinExistence type="inferred from homology"/>
<keyword evidence="21" id="KW-1185">Reference proteome</keyword>
<dbReference type="InterPro" id="IPR010105">
    <property type="entry name" value="TonB_sidphr_rcpt"/>
</dbReference>
<dbReference type="CDD" id="cd01347">
    <property type="entry name" value="ligand_gated_channel"/>
    <property type="match status" value="1"/>
</dbReference>
<keyword evidence="12 20" id="KW-0675">Receptor</keyword>
<evidence type="ECO:0000256" key="6">
    <source>
        <dbReference type="ARBA" id="ARBA00022692"/>
    </source>
</evidence>
<protein>
    <submittedName>
        <fullName evidence="20">TonB-dependent siderophore receptor</fullName>
    </submittedName>
</protein>
<keyword evidence="11 14" id="KW-0472">Membrane</keyword>
<comment type="similarity">
    <text evidence="2 14 16">Belongs to the TonB-dependent receptor family.</text>
</comment>
<keyword evidence="8" id="KW-0408">Iron</keyword>
<dbReference type="GO" id="GO:0038023">
    <property type="term" value="F:signaling receptor activity"/>
    <property type="evidence" value="ECO:0007669"/>
    <property type="project" value="InterPro"/>
</dbReference>
<comment type="subcellular location">
    <subcellularLocation>
        <location evidence="1 14">Cell outer membrane</location>
        <topology evidence="1 14">Multi-pass membrane protein</topology>
    </subcellularLocation>
</comment>
<evidence type="ECO:0000259" key="18">
    <source>
        <dbReference type="Pfam" id="PF00593"/>
    </source>
</evidence>
<dbReference type="SUPFAM" id="SSF56935">
    <property type="entry name" value="Porins"/>
    <property type="match status" value="1"/>
</dbReference>
<feature type="domain" description="TonB-dependent receptor-like beta-barrel" evidence="18">
    <location>
        <begin position="257"/>
        <end position="699"/>
    </location>
</feature>
<dbReference type="Gene3D" id="2.170.130.10">
    <property type="entry name" value="TonB-dependent receptor, plug domain"/>
    <property type="match status" value="1"/>
</dbReference>
<evidence type="ECO:0000256" key="15">
    <source>
        <dbReference type="PROSITE-ProRule" id="PRU10144"/>
    </source>
</evidence>
<dbReference type="Gene3D" id="2.40.170.20">
    <property type="entry name" value="TonB-dependent receptor, beta-barrel domain"/>
    <property type="match status" value="1"/>
</dbReference>
<dbReference type="GO" id="GO:0009279">
    <property type="term" value="C:cell outer membrane"/>
    <property type="evidence" value="ECO:0007669"/>
    <property type="project" value="UniProtKB-SubCell"/>
</dbReference>
<dbReference type="EMBL" id="CP047650">
    <property type="protein sequence ID" value="QHJ00025.1"/>
    <property type="molecule type" value="Genomic_DNA"/>
</dbReference>
<keyword evidence="10 16" id="KW-0798">TonB box</keyword>
<evidence type="ECO:0000256" key="4">
    <source>
        <dbReference type="ARBA" id="ARBA00022452"/>
    </source>
</evidence>
<evidence type="ECO:0000313" key="21">
    <source>
        <dbReference type="Proteomes" id="UP000464787"/>
    </source>
</evidence>
<gene>
    <name evidence="20" type="ORF">GT347_19775</name>
</gene>
<keyword evidence="13 14" id="KW-0998">Cell outer membrane</keyword>
<evidence type="ECO:0000256" key="9">
    <source>
        <dbReference type="ARBA" id="ARBA00023065"/>
    </source>
</evidence>
<sequence>MQNRPASALTPLAVAAFLTLAAAATQAQTAAGSASTTGTLQTVTVNASADASAEGLSKPYAGGQVARGGRIGFLGTQDYMDTPFAVTSYTNELIQNQQARSVADVLKNDPSVRVARGFGNFQESYFIRGFLLGSDEIAYNGLYSLLPRQYVASELFERVEVLRGASTFLTGAAPGGGGIGGTINLMPKRAGNEDLNQVNLSTGTGGQKGAGVDLSRRFGPDGATGVRLNAAHHEGGTGVDREQAKLDVFAVGLDWHSRDLRLSADIGYQNNKLSQTRTNVTPGVGLTSIPRAPDSTANWAQPWSYSNERDTFGTLRAEYDFNSQVTGWAAYGGRRSTEANSLANLTVNDASTGAGTTYRADNYRKDDVDSAEAGLRARLQTGAVGHTLVASASTYRLDSRNAYAWSPIGGLATNLYSAPGLAMPATTGFTGGVLSNPLTTTRNQFDSFAIGDTLSFLDDTVLLTLGVRHQSIDTRGYNYNTGAQTDSYDKSRTSPVVGGVWKLRKDVSVYANYIESLAAATAAPSTAVNVGQLFSPYVSKQKEIGVKYDGGTLGAGAAYFTTKKPSGYLDPTSKIYSVAGEDRHQGVELTAFGEPMRGLKVLGGVTFLDAKQESTAGGATNGKKVIGVPDAQANIGVEWAIPGVRGLAVDSQLITTGKFYADAANTLKVPGWTRLDLGVRYTTEVMGRAVTLRGRINNVADRSYWASAGGYSGNGYLVLGAPRTAVLSATFDF</sequence>
<evidence type="ECO:0000256" key="11">
    <source>
        <dbReference type="ARBA" id="ARBA00023136"/>
    </source>
</evidence>
<feature type="signal peptide" evidence="17">
    <location>
        <begin position="1"/>
        <end position="27"/>
    </location>
</feature>
<evidence type="ECO:0000256" key="7">
    <source>
        <dbReference type="ARBA" id="ARBA00022729"/>
    </source>
</evidence>
<dbReference type="InterPro" id="IPR012910">
    <property type="entry name" value="Plug_dom"/>
</dbReference>
<dbReference type="PANTHER" id="PTHR32552:SF82">
    <property type="entry name" value="FCUA PROTEIN"/>
    <property type="match status" value="1"/>
</dbReference>
<accession>A0A857J7S7</accession>
<dbReference type="Pfam" id="PF00593">
    <property type="entry name" value="TonB_dep_Rec_b-barrel"/>
    <property type="match status" value="1"/>
</dbReference>
<evidence type="ECO:0000256" key="14">
    <source>
        <dbReference type="PROSITE-ProRule" id="PRU01360"/>
    </source>
</evidence>
<evidence type="ECO:0000256" key="10">
    <source>
        <dbReference type="ARBA" id="ARBA00023077"/>
    </source>
</evidence>
<evidence type="ECO:0000256" key="2">
    <source>
        <dbReference type="ARBA" id="ARBA00009810"/>
    </source>
</evidence>
<reference evidence="20 21" key="1">
    <citation type="submission" date="2020-01" db="EMBL/GenBank/DDBJ databases">
        <title>Genome sequencing of strain KACC 21265.</title>
        <authorList>
            <person name="Heo J."/>
            <person name="Kim S.-J."/>
            <person name="Kim J.-S."/>
            <person name="Hong S.-B."/>
            <person name="Kwon S.-W."/>
        </authorList>
    </citation>
    <scope>NUCLEOTIDE SEQUENCE [LARGE SCALE GENOMIC DNA]</scope>
    <source>
        <strain evidence="20 21">KACC 21265</strain>
    </source>
</reference>
<dbReference type="InterPro" id="IPR037066">
    <property type="entry name" value="Plug_dom_sf"/>
</dbReference>
<keyword evidence="3 14" id="KW-0813">Transport</keyword>
<dbReference type="RefSeq" id="WP_160553835.1">
    <property type="nucleotide sequence ID" value="NZ_CP047650.1"/>
</dbReference>
<dbReference type="KEGG" id="xyk:GT347_19775"/>
<feature type="domain" description="TonB-dependent receptor plug" evidence="19">
    <location>
        <begin position="80"/>
        <end position="177"/>
    </location>
</feature>
<dbReference type="PROSITE" id="PS52016">
    <property type="entry name" value="TONB_DEPENDENT_REC_3"/>
    <property type="match status" value="1"/>
</dbReference>
<dbReference type="PROSITE" id="PS01156">
    <property type="entry name" value="TONB_DEPENDENT_REC_2"/>
    <property type="match status" value="1"/>
</dbReference>
<dbReference type="InterPro" id="IPR036942">
    <property type="entry name" value="Beta-barrel_TonB_sf"/>
</dbReference>
<dbReference type="Pfam" id="PF07715">
    <property type="entry name" value="Plug"/>
    <property type="match status" value="1"/>
</dbReference>